<dbReference type="EMBL" id="ACIP02000001">
    <property type="protein sequence ID" value="EEP29478.1"/>
    <property type="molecule type" value="Genomic_DNA"/>
</dbReference>
<dbReference type="AlphaFoldDB" id="C4GA31"/>
<accession>C4GA31</accession>
<proteinExistence type="predicted"/>
<dbReference type="HOGENOM" id="CLU_3047984_0_0_9"/>
<keyword evidence="2" id="KW-1185">Reference proteome</keyword>
<evidence type="ECO:0000313" key="2">
    <source>
        <dbReference type="Proteomes" id="UP000003494"/>
    </source>
</evidence>
<dbReference type="Proteomes" id="UP000003494">
    <property type="component" value="Unassembled WGS sequence"/>
</dbReference>
<organism evidence="1 2">
    <name type="scientific">Shuttleworthella satelles DSM 14600</name>
    <dbReference type="NCBI Taxonomy" id="626523"/>
    <lineage>
        <taxon>Bacteria</taxon>
        <taxon>Bacillati</taxon>
        <taxon>Bacillota</taxon>
        <taxon>Clostridia</taxon>
        <taxon>Lachnospirales</taxon>
        <taxon>Lachnospiraceae</taxon>
        <taxon>Shuttleworthella</taxon>
    </lineage>
</organism>
<name>C4GA31_9FIRM</name>
<reference evidence="1" key="1">
    <citation type="submission" date="2009-04" db="EMBL/GenBank/DDBJ databases">
        <authorList>
            <person name="Weinstock G."/>
            <person name="Sodergren E."/>
            <person name="Clifton S."/>
            <person name="Fulton L."/>
            <person name="Fulton B."/>
            <person name="Courtney L."/>
            <person name="Fronick C."/>
            <person name="Harrison M."/>
            <person name="Strong C."/>
            <person name="Farmer C."/>
            <person name="Delahaunty K."/>
            <person name="Markovic C."/>
            <person name="Hall O."/>
            <person name="Minx P."/>
            <person name="Tomlinson C."/>
            <person name="Mitreva M."/>
            <person name="Nelson J."/>
            <person name="Hou S."/>
            <person name="Wollam A."/>
            <person name="Pepin K.H."/>
            <person name="Johnson M."/>
            <person name="Bhonagiri V."/>
            <person name="Nash W.E."/>
            <person name="Warren W."/>
            <person name="Chinwalla A."/>
            <person name="Mardis E.R."/>
            <person name="Wilson R.K."/>
        </authorList>
    </citation>
    <scope>NUCLEOTIDE SEQUENCE [LARGE SCALE GENOMIC DNA]</scope>
    <source>
        <strain evidence="1">DSM 14600</strain>
    </source>
</reference>
<sequence>MRLERPVFERVHLRSKCTEKKRQRRGFEVTAFVENGRVCEANTSSRSDEVADAR</sequence>
<comment type="caution">
    <text evidence="1">The sequence shown here is derived from an EMBL/GenBank/DDBJ whole genome shotgun (WGS) entry which is preliminary data.</text>
</comment>
<evidence type="ECO:0000313" key="1">
    <source>
        <dbReference type="EMBL" id="EEP29478.1"/>
    </source>
</evidence>
<protein>
    <submittedName>
        <fullName evidence="1">Uncharacterized protein</fullName>
    </submittedName>
</protein>
<gene>
    <name evidence="1" type="ORF">GCWU000342_00843</name>
</gene>